<dbReference type="Pfam" id="PF07883">
    <property type="entry name" value="Cupin_2"/>
    <property type="match status" value="1"/>
</dbReference>
<dbReference type="GO" id="GO:0003700">
    <property type="term" value="F:DNA-binding transcription factor activity"/>
    <property type="evidence" value="ECO:0007669"/>
    <property type="project" value="TreeGrafter"/>
</dbReference>
<dbReference type="Gene3D" id="1.10.260.40">
    <property type="entry name" value="lambda repressor-like DNA-binding domains"/>
    <property type="match status" value="1"/>
</dbReference>
<dbReference type="SUPFAM" id="SSF51182">
    <property type="entry name" value="RmlC-like cupins"/>
    <property type="match status" value="1"/>
</dbReference>
<dbReference type="InterPro" id="IPR014710">
    <property type="entry name" value="RmlC-like_jellyroll"/>
</dbReference>
<evidence type="ECO:0000256" key="1">
    <source>
        <dbReference type="ARBA" id="ARBA00023015"/>
    </source>
</evidence>
<evidence type="ECO:0000259" key="4">
    <source>
        <dbReference type="PROSITE" id="PS50943"/>
    </source>
</evidence>
<dbReference type="InterPro" id="IPR050807">
    <property type="entry name" value="TransReg_Diox_bact_type"/>
</dbReference>
<dbReference type="CDD" id="cd02209">
    <property type="entry name" value="cupin_XRE_C"/>
    <property type="match status" value="1"/>
</dbReference>
<protein>
    <submittedName>
        <fullName evidence="5">Helix-turn-helix transcriptional regulator</fullName>
    </submittedName>
</protein>
<dbReference type="InterPro" id="IPR013096">
    <property type="entry name" value="Cupin_2"/>
</dbReference>
<dbReference type="EMBL" id="JACRYT010000023">
    <property type="protein sequence ID" value="MBC6681010.1"/>
    <property type="molecule type" value="Genomic_DNA"/>
</dbReference>
<dbReference type="InterPro" id="IPR010982">
    <property type="entry name" value="Lambda_DNA-bd_dom_sf"/>
</dbReference>
<feature type="domain" description="HTH cro/C1-type" evidence="4">
    <location>
        <begin position="11"/>
        <end position="65"/>
    </location>
</feature>
<dbReference type="Proteomes" id="UP000602647">
    <property type="component" value="Unassembled WGS sequence"/>
</dbReference>
<dbReference type="Gene3D" id="2.60.120.10">
    <property type="entry name" value="Jelly Rolls"/>
    <property type="match status" value="1"/>
</dbReference>
<dbReference type="InterPro" id="IPR001387">
    <property type="entry name" value="Cro/C1-type_HTH"/>
</dbReference>
<keyword evidence="2" id="KW-0238">DNA-binding</keyword>
<gene>
    <name evidence="5" type="ORF">H9L42_14395</name>
</gene>
<dbReference type="GO" id="GO:0005829">
    <property type="term" value="C:cytosol"/>
    <property type="evidence" value="ECO:0007669"/>
    <property type="project" value="TreeGrafter"/>
</dbReference>
<keyword evidence="3" id="KW-0804">Transcription</keyword>
<dbReference type="RefSeq" id="WP_187304108.1">
    <property type="nucleotide sequence ID" value="NZ_JACRYT010000023.1"/>
</dbReference>
<name>A0A923SRW3_9FIRM</name>
<keyword evidence="6" id="KW-1185">Reference proteome</keyword>
<comment type="caution">
    <text evidence="5">The sequence shown here is derived from an EMBL/GenBank/DDBJ whole genome shotgun (WGS) entry which is preliminary data.</text>
</comment>
<dbReference type="PROSITE" id="PS50943">
    <property type="entry name" value="HTH_CROC1"/>
    <property type="match status" value="1"/>
</dbReference>
<evidence type="ECO:0000313" key="6">
    <source>
        <dbReference type="Proteomes" id="UP000602647"/>
    </source>
</evidence>
<dbReference type="SUPFAM" id="SSF47413">
    <property type="entry name" value="lambda repressor-like DNA-binding domains"/>
    <property type="match status" value="1"/>
</dbReference>
<dbReference type="PANTHER" id="PTHR46797:SF23">
    <property type="entry name" value="HTH-TYPE TRANSCRIPTIONAL REGULATOR SUTR"/>
    <property type="match status" value="1"/>
</dbReference>
<reference evidence="5" key="1">
    <citation type="submission" date="2020-08" db="EMBL/GenBank/DDBJ databases">
        <title>Genome public.</title>
        <authorList>
            <person name="Liu C."/>
            <person name="Sun Q."/>
        </authorList>
    </citation>
    <scope>NUCLEOTIDE SEQUENCE</scope>
    <source>
        <strain evidence="5">BX12</strain>
    </source>
</reference>
<keyword evidence="1" id="KW-0805">Transcription regulation</keyword>
<evidence type="ECO:0000256" key="2">
    <source>
        <dbReference type="ARBA" id="ARBA00023125"/>
    </source>
</evidence>
<dbReference type="SMART" id="SM00530">
    <property type="entry name" value="HTH_XRE"/>
    <property type="match status" value="1"/>
</dbReference>
<dbReference type="InterPro" id="IPR011051">
    <property type="entry name" value="RmlC_Cupin_sf"/>
</dbReference>
<accession>A0A923SRW3</accession>
<evidence type="ECO:0000256" key="3">
    <source>
        <dbReference type="ARBA" id="ARBA00023163"/>
    </source>
</evidence>
<dbReference type="Pfam" id="PF01381">
    <property type="entry name" value="HTH_3"/>
    <property type="match status" value="1"/>
</dbReference>
<dbReference type="AlphaFoldDB" id="A0A923SRW3"/>
<organism evidence="5 6">
    <name type="scientific">Zhenpiania hominis</name>
    <dbReference type="NCBI Taxonomy" id="2763644"/>
    <lineage>
        <taxon>Bacteria</taxon>
        <taxon>Bacillati</taxon>
        <taxon>Bacillota</taxon>
        <taxon>Clostridia</taxon>
        <taxon>Peptostreptococcales</taxon>
        <taxon>Anaerovoracaceae</taxon>
        <taxon>Zhenpiania</taxon>
    </lineage>
</organism>
<sequence length="180" mass="20704">MEIGKVIAHNLKKLREERNLSQGQLAELAGVSKVVVSQIEKGDSNPTINTIWKLTGALELPYTSLLEMERVKPVHIRKEDISELVEDKYHIFSYYPKNAERNFEVYQVEMESGCEYTSIGHSSNSYEYLMLMEGKAAVIVNDCEYQLEKDDALYFDASVPHSYVNREEQTAKIVMLIQYL</sequence>
<evidence type="ECO:0000313" key="5">
    <source>
        <dbReference type="EMBL" id="MBC6681010.1"/>
    </source>
</evidence>
<dbReference type="CDD" id="cd00093">
    <property type="entry name" value="HTH_XRE"/>
    <property type="match status" value="1"/>
</dbReference>
<dbReference type="PANTHER" id="PTHR46797">
    <property type="entry name" value="HTH-TYPE TRANSCRIPTIONAL REGULATOR"/>
    <property type="match status" value="1"/>
</dbReference>
<dbReference type="GO" id="GO:0003677">
    <property type="term" value="F:DNA binding"/>
    <property type="evidence" value="ECO:0007669"/>
    <property type="project" value="UniProtKB-KW"/>
</dbReference>
<proteinExistence type="predicted"/>